<reference evidence="1" key="1">
    <citation type="submission" date="2021-11" db="EMBL/GenBank/DDBJ databases">
        <authorList>
            <person name="Islam A."/>
            <person name="Islam S."/>
            <person name="Flora M.S."/>
            <person name="Rahman M."/>
            <person name="Ziaur R.M."/>
            <person name="Epstein J.H."/>
            <person name="Hassan M."/>
            <person name="Klassen M."/>
            <person name="Woodard K."/>
            <person name="Webb A."/>
            <person name="Webby R.J."/>
            <person name="El Zowalaty M.E."/>
        </authorList>
    </citation>
    <scope>NUCLEOTIDE SEQUENCE</scope>
    <source>
        <strain evidence="1">Pbs3</strain>
    </source>
</reference>
<evidence type="ECO:0000313" key="2">
    <source>
        <dbReference type="Proteomes" id="UP001160483"/>
    </source>
</evidence>
<gene>
    <name evidence="1" type="ORF">PBS003_LOCUS5345</name>
</gene>
<dbReference type="AlphaFoldDB" id="A0AAU9KZA7"/>
<sequence length="214" mass="22313">MDSTANSTSKKQPLASPTAAVRVASELTTSTPLEHVQSVNVPYAAALTTPNATMRIQSTLPPIAMAQPLNIINQTQSHLHGGSNIPANPNGSKGVFSGEVNSADLNHPNADGWQLTIACGHASFQVAPLGMSSYVGNASGSNGASSDEREYVESTYYSNNVNLCIGMLMAINLFMHVRCLRTAQLLTAELLAAGVDRQPAPALVLAASNPISTV</sequence>
<dbReference type="Proteomes" id="UP001160483">
    <property type="component" value="Unassembled WGS sequence"/>
</dbReference>
<proteinExistence type="predicted"/>
<protein>
    <submittedName>
        <fullName evidence="1">Uncharacterized protein</fullName>
    </submittedName>
</protein>
<organism evidence="1 2">
    <name type="scientific">Peronospora belbahrii</name>
    <dbReference type="NCBI Taxonomy" id="622444"/>
    <lineage>
        <taxon>Eukaryota</taxon>
        <taxon>Sar</taxon>
        <taxon>Stramenopiles</taxon>
        <taxon>Oomycota</taxon>
        <taxon>Peronosporomycetes</taxon>
        <taxon>Peronosporales</taxon>
        <taxon>Peronosporaceae</taxon>
        <taxon>Peronospora</taxon>
    </lineage>
</organism>
<dbReference type="EMBL" id="CAKKTJ010000264">
    <property type="protein sequence ID" value="CAH0478655.1"/>
    <property type="molecule type" value="Genomic_DNA"/>
</dbReference>
<evidence type="ECO:0000313" key="1">
    <source>
        <dbReference type="EMBL" id="CAH0478655.1"/>
    </source>
</evidence>
<name>A0AAU9KZA7_9STRA</name>
<comment type="caution">
    <text evidence="1">The sequence shown here is derived from an EMBL/GenBank/DDBJ whole genome shotgun (WGS) entry which is preliminary data.</text>
</comment>
<accession>A0AAU9KZA7</accession>